<comment type="caution">
    <text evidence="2">The sequence shown here is derived from an EMBL/GenBank/DDBJ whole genome shotgun (WGS) entry which is preliminary data.</text>
</comment>
<dbReference type="GO" id="GO:0032039">
    <property type="term" value="C:integrator complex"/>
    <property type="evidence" value="ECO:0007669"/>
    <property type="project" value="InterPro"/>
</dbReference>
<organism evidence="2 3">
    <name type="scientific">Nothoprocta ornata</name>
    <dbReference type="NCBI Taxonomy" id="83376"/>
    <lineage>
        <taxon>Eukaryota</taxon>
        <taxon>Metazoa</taxon>
        <taxon>Chordata</taxon>
        <taxon>Craniata</taxon>
        <taxon>Vertebrata</taxon>
        <taxon>Euteleostomi</taxon>
        <taxon>Archelosauria</taxon>
        <taxon>Archosauria</taxon>
        <taxon>Dinosauria</taxon>
        <taxon>Saurischia</taxon>
        <taxon>Theropoda</taxon>
        <taxon>Coelurosauria</taxon>
        <taxon>Aves</taxon>
        <taxon>Palaeognathae</taxon>
        <taxon>Tinamiformes</taxon>
        <taxon>Tinamidae</taxon>
        <taxon>Nothoprocta</taxon>
    </lineage>
</organism>
<dbReference type="EMBL" id="VZSH01000652">
    <property type="protein sequence ID" value="NWY08287.1"/>
    <property type="molecule type" value="Genomic_DNA"/>
</dbReference>
<feature type="non-terminal residue" evidence="2">
    <location>
        <position position="80"/>
    </location>
</feature>
<dbReference type="GO" id="GO:0034472">
    <property type="term" value="P:snRNA 3'-end processing"/>
    <property type="evidence" value="ECO:0007669"/>
    <property type="project" value="TreeGrafter"/>
</dbReference>
<evidence type="ECO:0000313" key="2">
    <source>
        <dbReference type="EMBL" id="NWY08287.1"/>
    </source>
</evidence>
<dbReference type="Pfam" id="PF14838">
    <property type="entry name" value="INTS5_C"/>
    <property type="match status" value="1"/>
</dbReference>
<dbReference type="PANTHER" id="PTHR31697:SF2">
    <property type="entry name" value="INTEGRATOR COMPLEX SUBUNIT 5"/>
    <property type="match status" value="1"/>
</dbReference>
<name>A0A7K7BJT0_9AVES</name>
<evidence type="ECO:0000259" key="1">
    <source>
        <dbReference type="Pfam" id="PF14838"/>
    </source>
</evidence>
<dbReference type="InterPro" id="IPR040316">
    <property type="entry name" value="INTS5"/>
</dbReference>
<feature type="non-terminal residue" evidence="2">
    <location>
        <position position="1"/>
    </location>
</feature>
<dbReference type="PANTHER" id="PTHR31697">
    <property type="entry name" value="INTEGRATOR COMPLEX SUBUNIT 5"/>
    <property type="match status" value="1"/>
</dbReference>
<sequence>MHELFHRLAPFELRLLLLSVWEYVRDNGPLPQRFAFRAERGLFARDFARDADAAKYLAVLHSVLHRNVDRLGLLAGRFRS</sequence>
<feature type="domain" description="Integrator complex subunit 5 C-terminal" evidence="1">
    <location>
        <begin position="1"/>
        <end position="71"/>
    </location>
</feature>
<accession>A0A7K7BJT0</accession>
<proteinExistence type="predicted"/>
<keyword evidence="3" id="KW-1185">Reference proteome</keyword>
<dbReference type="InterPro" id="IPR029444">
    <property type="entry name" value="INTS5_C"/>
</dbReference>
<protein>
    <submittedName>
        <fullName evidence="2">INT5 protein</fullName>
    </submittedName>
</protein>
<reference evidence="2 3" key="1">
    <citation type="submission" date="2019-09" db="EMBL/GenBank/DDBJ databases">
        <title>Bird 10,000 Genomes (B10K) Project - Family phase.</title>
        <authorList>
            <person name="Zhang G."/>
        </authorList>
    </citation>
    <scope>NUCLEOTIDE SEQUENCE [LARGE SCALE GENOMIC DNA]</scope>
    <source>
        <strain evidence="2">B10K-MSB-03</strain>
    </source>
</reference>
<dbReference type="Proteomes" id="UP000531938">
    <property type="component" value="Unassembled WGS sequence"/>
</dbReference>
<evidence type="ECO:0000313" key="3">
    <source>
        <dbReference type="Proteomes" id="UP000531938"/>
    </source>
</evidence>
<gene>
    <name evidence="2" type="primary">Ints5_1</name>
    <name evidence="2" type="ORF">NOTORN_R14862</name>
</gene>
<dbReference type="AlphaFoldDB" id="A0A7K7BJT0"/>